<dbReference type="PANTHER" id="PTHR43401:SF2">
    <property type="entry name" value="L-THREONINE 3-DEHYDROGENASE"/>
    <property type="match status" value="1"/>
</dbReference>
<protein>
    <submittedName>
        <fullName evidence="3">Putative dehydrogenase, NAD(P)-binding, starvation-sensing protein</fullName>
        <ecNumber evidence="3">1.1.1.264</ecNumber>
    </submittedName>
</protein>
<dbReference type="AlphaFoldDB" id="A0A7H4M8D1"/>
<dbReference type="SUPFAM" id="SSF50129">
    <property type="entry name" value="GroES-like"/>
    <property type="match status" value="1"/>
</dbReference>
<dbReference type="SUPFAM" id="SSF51735">
    <property type="entry name" value="NAD(P)-binding Rossmann-fold domains"/>
    <property type="match status" value="1"/>
</dbReference>
<dbReference type="Pfam" id="PF00107">
    <property type="entry name" value="ADH_zinc_N"/>
    <property type="match status" value="1"/>
</dbReference>
<proteinExistence type="predicted"/>
<comment type="caution">
    <text evidence="3">The sequence shown here is derived from an EMBL/GenBank/DDBJ whole genome shotgun (WGS) entry which is preliminary data.</text>
</comment>
<reference evidence="3 4" key="1">
    <citation type="submission" date="2018-06" db="EMBL/GenBank/DDBJ databases">
        <authorList>
            <consortium name="Pathogen Informatics"/>
            <person name="Doyle S."/>
        </authorList>
    </citation>
    <scope>NUCLEOTIDE SEQUENCE [LARGE SCALE GENOMIC DNA]</scope>
    <source>
        <strain evidence="3 4">NCTC9177</strain>
    </source>
</reference>
<gene>
    <name evidence="3" type="primary">idnD</name>
    <name evidence="3" type="ORF">NCTC9177_00344</name>
</gene>
<evidence type="ECO:0000256" key="1">
    <source>
        <dbReference type="ARBA" id="ARBA00023002"/>
    </source>
</evidence>
<organism evidence="3 4">
    <name type="scientific">Klebsiella variicola</name>
    <dbReference type="NCBI Taxonomy" id="244366"/>
    <lineage>
        <taxon>Bacteria</taxon>
        <taxon>Pseudomonadati</taxon>
        <taxon>Pseudomonadota</taxon>
        <taxon>Gammaproteobacteria</taxon>
        <taxon>Enterobacterales</taxon>
        <taxon>Enterobacteriaceae</taxon>
        <taxon>Klebsiella/Raoultella group</taxon>
        <taxon>Klebsiella</taxon>
        <taxon>Klebsiella pneumoniae complex</taxon>
    </lineage>
</organism>
<evidence type="ECO:0000313" key="4">
    <source>
        <dbReference type="Proteomes" id="UP000254545"/>
    </source>
</evidence>
<dbReference type="EMBL" id="UGKR01000003">
    <property type="protein sequence ID" value="STS86581.1"/>
    <property type="molecule type" value="Genomic_DNA"/>
</dbReference>
<dbReference type="InterPro" id="IPR036291">
    <property type="entry name" value="NAD(P)-bd_dom_sf"/>
</dbReference>
<keyword evidence="1 3" id="KW-0560">Oxidoreductase</keyword>
<dbReference type="GO" id="GO:0050572">
    <property type="term" value="F:L-idonate 5-dehydrogenase [NAD(P)+] activity"/>
    <property type="evidence" value="ECO:0007669"/>
    <property type="project" value="UniProtKB-EC"/>
</dbReference>
<evidence type="ECO:0000313" key="3">
    <source>
        <dbReference type="EMBL" id="STS86581.1"/>
    </source>
</evidence>
<dbReference type="Gene3D" id="3.90.180.10">
    <property type="entry name" value="Medium-chain alcohol dehydrogenases, catalytic domain"/>
    <property type="match status" value="1"/>
</dbReference>
<dbReference type="Gene3D" id="3.40.50.720">
    <property type="entry name" value="NAD(P)-binding Rossmann-like Domain"/>
    <property type="match status" value="1"/>
</dbReference>
<dbReference type="InterPro" id="IPR011032">
    <property type="entry name" value="GroES-like_sf"/>
</dbReference>
<feature type="domain" description="Alcohol dehydrogenase-like C-terminal" evidence="2">
    <location>
        <begin position="71"/>
        <end position="197"/>
    </location>
</feature>
<sequence length="238" mass="25894">MFARRLQVIGVHRDGGFSDYACVPAKNAWRIPEAISDRQATMVEPFTIAANITAQLQPTPQDIALVYGAGPMGLTVIQALKGVYGVKQVIVVDRIAERLQMARDNGADLTLDNTHQPLADQLAQRQIAPTLVIDAACHPAILQEAILLASPAARIGILGFSGEASTLTQQSITSKEISIFSSRLNSGRFPLVIDWMEKGLIHPEALITHCMPLEQVKEAMEIFANDRKTCCKVLLQLG</sequence>
<dbReference type="PANTHER" id="PTHR43401">
    <property type="entry name" value="L-THREONINE 3-DEHYDROGENASE"/>
    <property type="match status" value="1"/>
</dbReference>
<evidence type="ECO:0000259" key="2">
    <source>
        <dbReference type="Pfam" id="PF00107"/>
    </source>
</evidence>
<dbReference type="EC" id="1.1.1.264" evidence="3"/>
<dbReference type="Proteomes" id="UP000254545">
    <property type="component" value="Unassembled WGS sequence"/>
</dbReference>
<accession>A0A7H4M8D1</accession>
<name>A0A7H4M8D1_KLEVA</name>
<dbReference type="InterPro" id="IPR013149">
    <property type="entry name" value="ADH-like_C"/>
</dbReference>
<dbReference type="InterPro" id="IPR050129">
    <property type="entry name" value="Zn_alcohol_dh"/>
</dbReference>